<keyword evidence="4" id="KW-1185">Reference proteome</keyword>
<reference evidence="3" key="1">
    <citation type="journal article" date="2007" name="Int. J. Syst. Evol. Microbiol.">
        <title>Luteimonas composti sp. nov., a moderately thermophilic bacterium isolated from food waste.</title>
        <authorList>
            <person name="Young C.C."/>
            <person name="Kampfer P."/>
            <person name="Chen W.M."/>
            <person name="Yen W.S."/>
            <person name="Arun A.B."/>
            <person name="Lai W.A."/>
            <person name="Shen F.T."/>
            <person name="Rekha P.D."/>
            <person name="Lin K.Y."/>
            <person name="Chou J.H."/>
        </authorList>
    </citation>
    <scope>NUCLEOTIDE SEQUENCE</scope>
    <source>
        <strain evidence="3">CC-YY355</strain>
    </source>
</reference>
<dbReference type="Proteomes" id="UP001160550">
    <property type="component" value="Unassembled WGS sequence"/>
</dbReference>
<sequence>MPPQSLGQRLESRMRERDLQPAEVARRAKTTEATIHNWLKDKVRTEHVKAAQLFNIAEAVGADPRELLLGHAAPYRAPLRIADAAPAEASQVLKPEALTLAFQLATEVEDALQRQARTLPPAKRAELTQLAYELLDEGLPRAKVLRFVLAAAA</sequence>
<evidence type="ECO:0000313" key="4">
    <source>
        <dbReference type="Proteomes" id="UP001160550"/>
    </source>
</evidence>
<protein>
    <submittedName>
        <fullName evidence="3">Helix-turn-helix transcriptional regulator</fullName>
    </submittedName>
</protein>
<proteinExistence type="predicted"/>
<gene>
    <name evidence="3" type="ORF">QF205_10845</name>
</gene>
<feature type="domain" description="HTH cro/C1-type" evidence="2">
    <location>
        <begin position="9"/>
        <end position="67"/>
    </location>
</feature>
<feature type="region of interest" description="Disordered" evidence="1">
    <location>
        <begin position="1"/>
        <end position="27"/>
    </location>
</feature>
<dbReference type="SUPFAM" id="SSF47413">
    <property type="entry name" value="lambda repressor-like DNA-binding domains"/>
    <property type="match status" value="1"/>
</dbReference>
<evidence type="ECO:0000313" key="3">
    <source>
        <dbReference type="EMBL" id="MDH7453559.1"/>
    </source>
</evidence>
<evidence type="ECO:0000256" key="1">
    <source>
        <dbReference type="SAM" id="MobiDB-lite"/>
    </source>
</evidence>
<organism evidence="3 4">
    <name type="scientific">Luteimonas composti</name>
    <dbReference type="NCBI Taxonomy" id="398257"/>
    <lineage>
        <taxon>Bacteria</taxon>
        <taxon>Pseudomonadati</taxon>
        <taxon>Pseudomonadota</taxon>
        <taxon>Gammaproteobacteria</taxon>
        <taxon>Lysobacterales</taxon>
        <taxon>Lysobacteraceae</taxon>
        <taxon>Luteimonas</taxon>
    </lineage>
</organism>
<feature type="compositionally biased region" description="Basic and acidic residues" evidence="1">
    <location>
        <begin position="10"/>
        <end position="27"/>
    </location>
</feature>
<reference evidence="3" key="2">
    <citation type="submission" date="2023-04" db="EMBL/GenBank/DDBJ databases">
        <authorList>
            <person name="Sun J.-Q."/>
        </authorList>
    </citation>
    <scope>NUCLEOTIDE SEQUENCE</scope>
    <source>
        <strain evidence="3">CC-YY355</strain>
    </source>
</reference>
<dbReference type="Gene3D" id="1.10.260.40">
    <property type="entry name" value="lambda repressor-like DNA-binding domains"/>
    <property type="match status" value="1"/>
</dbReference>
<evidence type="ECO:0000259" key="2">
    <source>
        <dbReference type="SMART" id="SM00530"/>
    </source>
</evidence>
<dbReference type="InterPro" id="IPR010982">
    <property type="entry name" value="Lambda_DNA-bd_dom_sf"/>
</dbReference>
<dbReference type="Pfam" id="PF13443">
    <property type="entry name" value="HTH_26"/>
    <property type="match status" value="1"/>
</dbReference>
<dbReference type="InterPro" id="IPR001387">
    <property type="entry name" value="Cro/C1-type_HTH"/>
</dbReference>
<dbReference type="RefSeq" id="WP_280942778.1">
    <property type="nucleotide sequence ID" value="NZ_JARYGX010000021.1"/>
</dbReference>
<name>A0ABT6MSE2_9GAMM</name>
<comment type="caution">
    <text evidence="3">The sequence shown here is derived from an EMBL/GenBank/DDBJ whole genome shotgun (WGS) entry which is preliminary data.</text>
</comment>
<dbReference type="EMBL" id="JARYGX010000021">
    <property type="protein sequence ID" value="MDH7453559.1"/>
    <property type="molecule type" value="Genomic_DNA"/>
</dbReference>
<accession>A0ABT6MSE2</accession>
<dbReference type="SMART" id="SM00530">
    <property type="entry name" value="HTH_XRE"/>
    <property type="match status" value="1"/>
</dbReference>